<name>A0A8T9B6X4_9HELO</name>
<dbReference type="InterPro" id="IPR002575">
    <property type="entry name" value="Aminoglycoside_PTrfase"/>
</dbReference>
<dbReference type="PANTHER" id="PTHR21310">
    <property type="entry name" value="AMINOGLYCOSIDE PHOSPHOTRANSFERASE-RELATED-RELATED"/>
    <property type="match status" value="1"/>
</dbReference>
<organism evidence="2 3">
    <name type="scientific">Lachnellula arida</name>
    <dbReference type="NCBI Taxonomy" id="1316785"/>
    <lineage>
        <taxon>Eukaryota</taxon>
        <taxon>Fungi</taxon>
        <taxon>Dikarya</taxon>
        <taxon>Ascomycota</taxon>
        <taxon>Pezizomycotina</taxon>
        <taxon>Leotiomycetes</taxon>
        <taxon>Helotiales</taxon>
        <taxon>Lachnaceae</taxon>
        <taxon>Lachnellula</taxon>
    </lineage>
</organism>
<comment type="caution">
    <text evidence="2">The sequence shown here is derived from an EMBL/GenBank/DDBJ whole genome shotgun (WGS) entry which is preliminary data.</text>
</comment>
<accession>A0A8T9B6X4</accession>
<gene>
    <name evidence="2" type="ORF">LARI1_G006522</name>
</gene>
<sequence>MVHQAYDKPPLFYEGYPYQESTGRMPGAMKTVPAETSTESPSVNNTRLCRFLVLAAVKLLKRILPSHGAVLFIADKLCIKFGPLRNLPEASTMRFIHQHTSIPVPKVYCAFERKGWTYIVMERIDGEMVGSHWGERSDDSKTKILQQLKNMIAEMRNIPPRGQTQGICNIDGGSIWDSRLPGTSMCHGPFESVHGFHKYLRGGFDADPNHYDEVSRLIALQDKAWPPPVFTHGDLSSLNILVRGDRITGIIDWETAGWYPSYWEYTTASQVSPMNYFWREEIDKFLDPMHEELEMETIRQKYFGDV</sequence>
<dbReference type="EMBL" id="QGMF01000501">
    <property type="protein sequence ID" value="TVY15447.1"/>
    <property type="molecule type" value="Genomic_DNA"/>
</dbReference>
<dbReference type="InterPro" id="IPR051678">
    <property type="entry name" value="AGP_Transferase"/>
</dbReference>
<dbReference type="OrthoDB" id="2906425at2759"/>
<dbReference type="Proteomes" id="UP000469559">
    <property type="component" value="Unassembled WGS sequence"/>
</dbReference>
<evidence type="ECO:0000259" key="1">
    <source>
        <dbReference type="Pfam" id="PF01636"/>
    </source>
</evidence>
<dbReference type="Pfam" id="PF01636">
    <property type="entry name" value="APH"/>
    <property type="match status" value="1"/>
</dbReference>
<proteinExistence type="predicted"/>
<dbReference type="SUPFAM" id="SSF56112">
    <property type="entry name" value="Protein kinase-like (PK-like)"/>
    <property type="match status" value="1"/>
</dbReference>
<dbReference type="PANTHER" id="PTHR21310:SF55">
    <property type="entry name" value="AMINOGLYCOSIDE PHOSPHOTRANSFERASE DOMAIN-CONTAINING PROTEIN"/>
    <property type="match status" value="1"/>
</dbReference>
<dbReference type="CDD" id="cd05120">
    <property type="entry name" value="APH_ChoK_like"/>
    <property type="match status" value="1"/>
</dbReference>
<evidence type="ECO:0000313" key="3">
    <source>
        <dbReference type="Proteomes" id="UP000469559"/>
    </source>
</evidence>
<evidence type="ECO:0000313" key="2">
    <source>
        <dbReference type="EMBL" id="TVY15447.1"/>
    </source>
</evidence>
<protein>
    <recommendedName>
        <fullName evidence="1">Aminoglycoside phosphotransferase domain-containing protein</fullName>
    </recommendedName>
</protein>
<feature type="domain" description="Aminoglycoside phosphotransferase" evidence="1">
    <location>
        <begin position="88"/>
        <end position="286"/>
    </location>
</feature>
<dbReference type="AlphaFoldDB" id="A0A8T9B6X4"/>
<reference evidence="2 3" key="1">
    <citation type="submission" date="2018-05" db="EMBL/GenBank/DDBJ databases">
        <title>Whole genome sequencing for identification of molecular markers to develop diagnostic detection tools for the regulated plant pathogen Lachnellula willkommii.</title>
        <authorList>
            <person name="Giroux E."/>
            <person name="Bilodeau G."/>
        </authorList>
    </citation>
    <scope>NUCLEOTIDE SEQUENCE [LARGE SCALE GENOMIC DNA]</scope>
    <source>
        <strain evidence="2 3">CBS 203.66</strain>
    </source>
</reference>
<dbReference type="InterPro" id="IPR011009">
    <property type="entry name" value="Kinase-like_dom_sf"/>
</dbReference>
<keyword evidence="3" id="KW-1185">Reference proteome</keyword>
<dbReference type="Gene3D" id="3.90.1200.10">
    <property type="match status" value="1"/>
</dbReference>